<organism evidence="6 7">
    <name type="scientific">Ceratocystis pirilliformis</name>
    <dbReference type="NCBI Taxonomy" id="259994"/>
    <lineage>
        <taxon>Eukaryota</taxon>
        <taxon>Fungi</taxon>
        <taxon>Dikarya</taxon>
        <taxon>Ascomycota</taxon>
        <taxon>Pezizomycotina</taxon>
        <taxon>Sordariomycetes</taxon>
        <taxon>Hypocreomycetidae</taxon>
        <taxon>Microascales</taxon>
        <taxon>Ceratocystidaceae</taxon>
        <taxon>Ceratocystis</taxon>
    </lineage>
</organism>
<evidence type="ECO:0000256" key="2">
    <source>
        <dbReference type="ARBA" id="ARBA00022857"/>
    </source>
</evidence>
<feature type="domain" description="Ketopantoate reductase C-terminal" evidence="5">
    <location>
        <begin position="257"/>
        <end position="400"/>
    </location>
</feature>
<keyword evidence="3" id="KW-0560">Oxidoreductase</keyword>
<dbReference type="EMBL" id="JAWDJO010000357">
    <property type="protein sequence ID" value="KAL1887076.1"/>
    <property type="molecule type" value="Genomic_DNA"/>
</dbReference>
<dbReference type="InterPro" id="IPR008927">
    <property type="entry name" value="6-PGluconate_DH-like_C_sf"/>
</dbReference>
<gene>
    <name evidence="6" type="primary">PAN5_2</name>
    <name evidence="6" type="ORF">Cpir12675_006707</name>
</gene>
<comment type="similarity">
    <text evidence="1">Belongs to the ketopantoate reductase family.</text>
</comment>
<dbReference type="InterPro" id="IPR013328">
    <property type="entry name" value="6PGD_dom2"/>
</dbReference>
<evidence type="ECO:0000313" key="6">
    <source>
        <dbReference type="EMBL" id="KAL1887076.1"/>
    </source>
</evidence>
<proteinExistence type="inferred from homology"/>
<accession>A0ABR3YFL3</accession>
<comment type="caution">
    <text evidence="6">The sequence shown here is derived from an EMBL/GenBank/DDBJ whole genome shotgun (WGS) entry which is preliminary data.</text>
</comment>
<feature type="domain" description="Ketopantoate reductase N-terminal" evidence="4">
    <location>
        <begin position="48"/>
        <end position="220"/>
    </location>
</feature>
<evidence type="ECO:0000256" key="1">
    <source>
        <dbReference type="ARBA" id="ARBA00007870"/>
    </source>
</evidence>
<dbReference type="Proteomes" id="UP001583280">
    <property type="component" value="Unassembled WGS sequence"/>
</dbReference>
<dbReference type="Gene3D" id="1.10.1040.10">
    <property type="entry name" value="N-(1-d-carboxylethyl)-l-norvaline Dehydrogenase, domain 2"/>
    <property type="match status" value="1"/>
</dbReference>
<evidence type="ECO:0000259" key="4">
    <source>
        <dbReference type="Pfam" id="PF02558"/>
    </source>
</evidence>
<dbReference type="Gene3D" id="3.40.50.720">
    <property type="entry name" value="NAD(P)-binding Rossmann-like Domain"/>
    <property type="match status" value="1"/>
</dbReference>
<dbReference type="InterPro" id="IPR050838">
    <property type="entry name" value="Ketopantoate_reductase"/>
</dbReference>
<reference evidence="6 7" key="1">
    <citation type="journal article" date="2024" name="IMA Fungus">
        <title>IMA Genome - F19 : A genome assembly and annotation guide to empower mycologists, including annotated draft genome sequences of Ceratocystis pirilliformis, Diaporthe australafricana, Fusarium ophioides, Paecilomyces lecythidis, and Sporothrix stenoceras.</title>
        <authorList>
            <person name="Aylward J."/>
            <person name="Wilson A.M."/>
            <person name="Visagie C.M."/>
            <person name="Spraker J."/>
            <person name="Barnes I."/>
            <person name="Buitendag C."/>
            <person name="Ceriani C."/>
            <person name="Del Mar Angel L."/>
            <person name="du Plessis D."/>
            <person name="Fuchs T."/>
            <person name="Gasser K."/>
            <person name="Kramer D."/>
            <person name="Li W."/>
            <person name="Munsamy K."/>
            <person name="Piso A."/>
            <person name="Price J.L."/>
            <person name="Sonnekus B."/>
            <person name="Thomas C."/>
            <person name="van der Nest A."/>
            <person name="van Dijk A."/>
            <person name="van Heerden A."/>
            <person name="van Vuuren N."/>
            <person name="Yilmaz N."/>
            <person name="Duong T.A."/>
            <person name="van der Merwe N.A."/>
            <person name="Wingfield M.J."/>
            <person name="Wingfield B.D."/>
        </authorList>
    </citation>
    <scope>NUCLEOTIDE SEQUENCE [LARGE SCALE GENOMIC DNA]</scope>
    <source>
        <strain evidence="6 7">CMW 12675</strain>
    </source>
</reference>
<dbReference type="SUPFAM" id="SSF48179">
    <property type="entry name" value="6-phosphogluconate dehydrogenase C-terminal domain-like"/>
    <property type="match status" value="1"/>
</dbReference>
<dbReference type="Pfam" id="PF08546">
    <property type="entry name" value="ApbA_C"/>
    <property type="match status" value="1"/>
</dbReference>
<keyword evidence="2" id="KW-0521">NADP</keyword>
<evidence type="ECO:0000256" key="3">
    <source>
        <dbReference type="ARBA" id="ARBA00023002"/>
    </source>
</evidence>
<dbReference type="PANTHER" id="PTHR43765:SF2">
    <property type="entry name" value="2-DEHYDROPANTOATE 2-REDUCTASE"/>
    <property type="match status" value="1"/>
</dbReference>
<dbReference type="PANTHER" id="PTHR43765">
    <property type="entry name" value="2-DEHYDROPANTOATE 2-REDUCTASE-RELATED"/>
    <property type="match status" value="1"/>
</dbReference>
<protein>
    <submittedName>
        <fullName evidence="6">2-dehydropantoate 2-reductase (Ketopantoate reductase) (KPA reductase) (KPR)</fullName>
    </submittedName>
</protein>
<evidence type="ECO:0000313" key="7">
    <source>
        <dbReference type="Proteomes" id="UP001583280"/>
    </source>
</evidence>
<dbReference type="InterPro" id="IPR013752">
    <property type="entry name" value="KPA_reductase"/>
</dbReference>
<evidence type="ECO:0000259" key="5">
    <source>
        <dbReference type="Pfam" id="PF08546"/>
    </source>
</evidence>
<dbReference type="InterPro" id="IPR013332">
    <property type="entry name" value="KPR_N"/>
</dbReference>
<name>A0ABR3YFL3_9PEZI</name>
<dbReference type="Pfam" id="PF02558">
    <property type="entry name" value="ApbA"/>
    <property type="match status" value="1"/>
</dbReference>
<sequence>MPALRWLTLSEAYAIPPRVYAWSARNFPHLAQSFTSEHTGLSQPHKRVYIVGVGNLGRLFAMSLAKSPTKPPITLVVRRKELLEEWIRRPGIEILRGNTVVNSRNFTVEWWSEEKPKEGPVVEVANGRTLRNIIVSTKTASALREVDRMRRYLSAESTLAFAQNGMSPLWPPSGDAYMTSRFGTKAQGPNCLAMVTKHGVTSLGLFRSKHASEADVVVGPVWLNETTGGRSQYLTDLLLAAPKLEAREQARDDLWIYQLEKLVVNSVINPTTAILRVKNGEVFADPLGPVGRAVDRLIREASQIILALIQSEVGHGILGMAEATDPALLERFSFGNLRSMIYHLCGVVVKDNVSSMLQDIKAGKETEIHDLNGWLLGTAEFLGLRDSVPTHKAIIKLVEEAATVTPEDIEDRLASKHQS</sequence>
<keyword evidence="7" id="KW-1185">Reference proteome</keyword>